<feature type="region of interest" description="Disordered" evidence="1">
    <location>
        <begin position="774"/>
        <end position="808"/>
    </location>
</feature>
<feature type="region of interest" description="Disordered" evidence="1">
    <location>
        <begin position="478"/>
        <end position="512"/>
    </location>
</feature>
<evidence type="ECO:0000259" key="3">
    <source>
        <dbReference type="Pfam" id="PF05170"/>
    </source>
</evidence>
<dbReference type="RefSeq" id="WP_103115510.1">
    <property type="nucleotide sequence ID" value="NZ_PPFX01000019.1"/>
</dbReference>
<dbReference type="InterPro" id="IPR052894">
    <property type="entry name" value="AsmA-related"/>
</dbReference>
<keyword evidence="2" id="KW-0472">Membrane</keyword>
<dbReference type="OrthoDB" id="9766390at2"/>
<reference evidence="4 5" key="1">
    <citation type="journal article" date="2018" name="Genome Announc.">
        <title>Genome Sequence of Geothermobacter sp. HR-1 Iron Reducer from the Loihi Seamount.</title>
        <authorList>
            <person name="Smith H."/>
            <person name="Abuyen K."/>
            <person name="Tremblay J."/>
            <person name="Savalia P."/>
            <person name="Perez-Rodriguez I."/>
            <person name="Emerson D."/>
            <person name="Tully B."/>
            <person name="Amend J."/>
        </authorList>
    </citation>
    <scope>NUCLEOTIDE SEQUENCE [LARGE SCALE GENOMIC DNA]</scope>
    <source>
        <strain evidence="4 5">HR-1</strain>
    </source>
</reference>
<evidence type="ECO:0000256" key="1">
    <source>
        <dbReference type="SAM" id="MobiDB-lite"/>
    </source>
</evidence>
<proteinExistence type="predicted"/>
<feature type="compositionally biased region" description="Basic and acidic residues" evidence="1">
    <location>
        <begin position="774"/>
        <end position="783"/>
    </location>
</feature>
<dbReference type="PANTHER" id="PTHR30441:SF8">
    <property type="entry name" value="DUF748 DOMAIN-CONTAINING PROTEIN"/>
    <property type="match status" value="1"/>
</dbReference>
<gene>
    <name evidence="4" type="ORF">C2E25_09480</name>
</gene>
<feature type="transmembrane region" description="Helical" evidence="2">
    <location>
        <begin position="7"/>
        <end position="30"/>
    </location>
</feature>
<keyword evidence="2" id="KW-1133">Transmembrane helix</keyword>
<dbReference type="InterPro" id="IPR007844">
    <property type="entry name" value="AsmA"/>
</dbReference>
<protein>
    <recommendedName>
        <fullName evidence="3">AsmA domain-containing protein</fullName>
    </recommendedName>
</protein>
<organism evidence="4 5">
    <name type="scientific">Geothermobacter hydrogeniphilus</name>
    <dbReference type="NCBI Taxonomy" id="1969733"/>
    <lineage>
        <taxon>Bacteria</taxon>
        <taxon>Pseudomonadati</taxon>
        <taxon>Thermodesulfobacteriota</taxon>
        <taxon>Desulfuromonadia</taxon>
        <taxon>Desulfuromonadales</taxon>
        <taxon>Geothermobacteraceae</taxon>
        <taxon>Geothermobacter</taxon>
    </lineage>
</organism>
<evidence type="ECO:0000313" key="4">
    <source>
        <dbReference type="EMBL" id="PNU20009.1"/>
    </source>
</evidence>
<feature type="compositionally biased region" description="Basic and acidic residues" evidence="1">
    <location>
        <begin position="793"/>
        <end position="802"/>
    </location>
</feature>
<feature type="domain" description="AsmA" evidence="3">
    <location>
        <begin position="532"/>
        <end position="680"/>
    </location>
</feature>
<dbReference type="GO" id="GO:0090313">
    <property type="term" value="P:regulation of protein targeting to membrane"/>
    <property type="evidence" value="ECO:0007669"/>
    <property type="project" value="TreeGrafter"/>
</dbReference>
<dbReference type="Proteomes" id="UP000236340">
    <property type="component" value="Unassembled WGS sequence"/>
</dbReference>
<name>A0A2K2H9V9_9BACT</name>
<dbReference type="AlphaFoldDB" id="A0A2K2H9V9"/>
<comment type="caution">
    <text evidence="4">The sequence shown here is derived from an EMBL/GenBank/DDBJ whole genome shotgun (WGS) entry which is preliminary data.</text>
</comment>
<dbReference type="EMBL" id="PPFX01000019">
    <property type="protein sequence ID" value="PNU20009.1"/>
    <property type="molecule type" value="Genomic_DNA"/>
</dbReference>
<dbReference type="PANTHER" id="PTHR30441">
    <property type="entry name" value="DUF748 DOMAIN-CONTAINING PROTEIN"/>
    <property type="match status" value="1"/>
</dbReference>
<dbReference type="InterPro" id="IPR008023">
    <property type="entry name" value="DUF748"/>
</dbReference>
<dbReference type="Pfam" id="PF05170">
    <property type="entry name" value="AsmA"/>
    <property type="match status" value="1"/>
</dbReference>
<sequence>MKPAVKIIGWGLVLLCLGGLALFLLARVLITPERVRQAVVPVVERVFERPVEIGVVDIDLFSGITLDKLVVPDKGGEPWLQVDRVVLRYRFWALLTGRLMIDRVRLEHPVARLQHTTAGAWDFAGLPASAEQDAAVAPQTSPVPAPGDSHRDDGLPFKLLIRAIDVTDGQLDVTDRRLNPRAPYRFVLRDINLRAQNLSLEKPFQIAVSLELNGGRVELDGSLDPRRRKHDLQLRFTDFDLAPLAPYGKDLLPGIFSRAQLQGKLLFAGNRKDFSLGGELRLQQVYLELDALRNLPIQNAVLVIAPDLNVNSTTGLITFGPTMISYNGISVRIQGNLDHLDKVPRAELRLSWQDQDMRDILNALPAGLLPQLGQLDPAGKISGSLGLRGPLDDPASLLQAGELTLDAVQANLGRLRPALSGTLQLVGHGLASRKLQLRIGDETALLQLAIKDVTQKPLQLQSRFSAESFNFDKVFPATSPPEDTTASGDGGAGAVVPVDKGTRPVVSGSDEEPGPIEIPLEADGSVAVAAGVVSGLEIKNLQMDYHLADNRLQIRRLSADLADGGINSNGEIDLGKKGFTYRTDLQLQNVAVAPLLQALLPDMAGSLSGRLSLQGTLSGTGVTRASLRRKLQGQGKVSLQDGVADGTKLSRGLVALLGLDQLRKIEMHQADGTFKIVAGKALVKGVIAGRDLRMAPEGSIRFGGRFDLALPTSLAPAVAAKLDRRGLFSRLVKDEQGWTLLPLKVEGTFDDPKVGLDSRRLGRMAEKQLIRKLEKKLQKKTDSSDSPTGGESLPEKLLKDTLRGLLGE</sequence>
<dbReference type="GO" id="GO:0005886">
    <property type="term" value="C:plasma membrane"/>
    <property type="evidence" value="ECO:0007669"/>
    <property type="project" value="TreeGrafter"/>
</dbReference>
<evidence type="ECO:0000256" key="2">
    <source>
        <dbReference type="SAM" id="Phobius"/>
    </source>
</evidence>
<dbReference type="Pfam" id="PF05359">
    <property type="entry name" value="DUF748"/>
    <property type="match status" value="1"/>
</dbReference>
<evidence type="ECO:0000313" key="5">
    <source>
        <dbReference type="Proteomes" id="UP000236340"/>
    </source>
</evidence>
<accession>A0A2K2H9V9</accession>
<keyword evidence="2" id="KW-0812">Transmembrane</keyword>